<accession>A0A1I2NJB9</accession>
<dbReference type="RefSeq" id="WP_092788334.1">
    <property type="nucleotide sequence ID" value="NZ_FOPC01000001.1"/>
</dbReference>
<feature type="transmembrane region" description="Helical" evidence="1">
    <location>
        <begin position="12"/>
        <end position="32"/>
    </location>
</feature>
<name>A0A1I2NJB9_9BACT</name>
<evidence type="ECO:0000256" key="1">
    <source>
        <dbReference type="SAM" id="Phobius"/>
    </source>
</evidence>
<evidence type="ECO:0000313" key="3">
    <source>
        <dbReference type="Proteomes" id="UP000199642"/>
    </source>
</evidence>
<sequence length="89" mass="9616">MKTAIKKIRKPFILGIFIFALSLNFGVGINGLKKFSGNTVYAQSSKPETCYGNCKIDPKGDCYINTVDPNGYPIIGICIGMSRDFGMGG</sequence>
<keyword evidence="3" id="KW-1185">Reference proteome</keyword>
<dbReference type="EMBL" id="FOPC01000001">
    <property type="protein sequence ID" value="SFG03693.1"/>
    <property type="molecule type" value="Genomic_DNA"/>
</dbReference>
<reference evidence="3" key="1">
    <citation type="submission" date="2016-10" db="EMBL/GenBank/DDBJ databases">
        <authorList>
            <person name="Varghese N."/>
            <person name="Submissions S."/>
        </authorList>
    </citation>
    <scope>NUCLEOTIDE SEQUENCE [LARGE SCALE GENOMIC DNA]</scope>
    <source>
        <strain evidence="3">DSM 19315</strain>
    </source>
</reference>
<protein>
    <submittedName>
        <fullName evidence="2">Uncharacterized protein</fullName>
    </submittedName>
</protein>
<gene>
    <name evidence="2" type="ORF">SAMN04487988_101152</name>
</gene>
<keyword evidence="1" id="KW-0812">Transmembrane</keyword>
<organism evidence="2 3">
    <name type="scientific">Algoriphagus hitonicola</name>
    <dbReference type="NCBI Taxonomy" id="435880"/>
    <lineage>
        <taxon>Bacteria</taxon>
        <taxon>Pseudomonadati</taxon>
        <taxon>Bacteroidota</taxon>
        <taxon>Cytophagia</taxon>
        <taxon>Cytophagales</taxon>
        <taxon>Cyclobacteriaceae</taxon>
        <taxon>Algoriphagus</taxon>
    </lineage>
</organism>
<keyword evidence="1" id="KW-0472">Membrane</keyword>
<proteinExistence type="predicted"/>
<keyword evidence="1" id="KW-1133">Transmembrane helix</keyword>
<dbReference type="Proteomes" id="UP000199642">
    <property type="component" value="Unassembled WGS sequence"/>
</dbReference>
<evidence type="ECO:0000313" key="2">
    <source>
        <dbReference type="EMBL" id="SFG03693.1"/>
    </source>
</evidence>
<dbReference type="OrthoDB" id="9925487at2"/>
<dbReference type="AlphaFoldDB" id="A0A1I2NJB9"/>